<organism evidence="1 2">
    <name type="scientific">Roseateles hydrophilus</name>
    <dbReference type="NCBI Taxonomy" id="2975054"/>
    <lineage>
        <taxon>Bacteria</taxon>
        <taxon>Pseudomonadati</taxon>
        <taxon>Pseudomonadota</taxon>
        <taxon>Betaproteobacteria</taxon>
        <taxon>Burkholderiales</taxon>
        <taxon>Sphaerotilaceae</taxon>
        <taxon>Roseateles</taxon>
    </lineage>
</organism>
<gene>
    <name evidence="1" type="ORF">NYO99_05795</name>
</gene>
<proteinExistence type="predicted"/>
<evidence type="ECO:0000313" key="1">
    <source>
        <dbReference type="EMBL" id="MCY4744480.1"/>
    </source>
</evidence>
<dbReference type="Proteomes" id="UP001076464">
    <property type="component" value="Unassembled WGS sequence"/>
</dbReference>
<name>A0ACC6C7W2_9BURK</name>
<sequence>MQLLSVAIVAATGVFLVALGLAALIRPPLVCGFLLGFAGSAAKHYAELAVRLLVGIALVWAAPALAGSAVFWWFGWVLLGTTGVLLAVPWRLHRQFAQASVPQALRFLPVIGLASLAAGAATLWAVVAAGAMGLGR</sequence>
<accession>A0ACC6C7W2</accession>
<protein>
    <submittedName>
        <fullName evidence="1">Uncharacterized protein</fullName>
    </submittedName>
</protein>
<evidence type="ECO:0000313" key="2">
    <source>
        <dbReference type="Proteomes" id="UP001076464"/>
    </source>
</evidence>
<dbReference type="EMBL" id="JAPPUY010000001">
    <property type="protein sequence ID" value="MCY4744480.1"/>
    <property type="molecule type" value="Genomic_DNA"/>
</dbReference>
<comment type="caution">
    <text evidence="1">The sequence shown here is derived from an EMBL/GenBank/DDBJ whole genome shotgun (WGS) entry which is preliminary data.</text>
</comment>
<reference evidence="1" key="1">
    <citation type="submission" date="2022-08" db="EMBL/GenBank/DDBJ databases">
        <title>Genome sequencing of Pelomonas sp. UHG3.</title>
        <authorList>
            <person name="So Y."/>
        </authorList>
    </citation>
    <scope>NUCLEOTIDE SEQUENCE</scope>
    <source>
        <strain evidence="1">UHG3</strain>
    </source>
</reference>
<keyword evidence="2" id="KW-1185">Reference proteome</keyword>